<accession>A0A4V2S5Q1</accession>
<keyword evidence="1" id="KW-0812">Transmembrane</keyword>
<dbReference type="EMBL" id="SLWS01000011">
    <property type="protein sequence ID" value="TCO52990.1"/>
    <property type="molecule type" value="Genomic_DNA"/>
</dbReference>
<protein>
    <submittedName>
        <fullName evidence="2">Uncharacterized protein</fullName>
    </submittedName>
</protein>
<sequence length="35" mass="3821">MHKSPVFWGIIGWLVSLLFPPSALFGAFRGVFGNA</sequence>
<organism evidence="2 3">
    <name type="scientific">Actinocrispum wychmicini</name>
    <dbReference type="NCBI Taxonomy" id="1213861"/>
    <lineage>
        <taxon>Bacteria</taxon>
        <taxon>Bacillati</taxon>
        <taxon>Actinomycetota</taxon>
        <taxon>Actinomycetes</taxon>
        <taxon>Pseudonocardiales</taxon>
        <taxon>Pseudonocardiaceae</taxon>
        <taxon>Actinocrispum</taxon>
    </lineage>
</organism>
<evidence type="ECO:0000313" key="2">
    <source>
        <dbReference type="EMBL" id="TCO52990.1"/>
    </source>
</evidence>
<evidence type="ECO:0000313" key="3">
    <source>
        <dbReference type="Proteomes" id="UP000295680"/>
    </source>
</evidence>
<dbReference type="Proteomes" id="UP000295680">
    <property type="component" value="Unassembled WGS sequence"/>
</dbReference>
<gene>
    <name evidence="2" type="ORF">EV192_111184</name>
</gene>
<keyword evidence="1" id="KW-0472">Membrane</keyword>
<evidence type="ECO:0000256" key="1">
    <source>
        <dbReference type="SAM" id="Phobius"/>
    </source>
</evidence>
<proteinExistence type="predicted"/>
<reference evidence="2 3" key="1">
    <citation type="submission" date="2019-03" db="EMBL/GenBank/DDBJ databases">
        <title>Genomic Encyclopedia of Type Strains, Phase IV (KMG-IV): sequencing the most valuable type-strain genomes for metagenomic binning, comparative biology and taxonomic classification.</title>
        <authorList>
            <person name="Goeker M."/>
        </authorList>
    </citation>
    <scope>NUCLEOTIDE SEQUENCE [LARGE SCALE GENOMIC DNA]</scope>
    <source>
        <strain evidence="2 3">DSM 45934</strain>
    </source>
</reference>
<keyword evidence="1" id="KW-1133">Transmembrane helix</keyword>
<name>A0A4V2S5Q1_9PSEU</name>
<dbReference type="AlphaFoldDB" id="A0A4V2S5Q1"/>
<keyword evidence="3" id="KW-1185">Reference proteome</keyword>
<comment type="caution">
    <text evidence="2">The sequence shown here is derived from an EMBL/GenBank/DDBJ whole genome shotgun (WGS) entry which is preliminary data.</text>
</comment>
<feature type="transmembrane region" description="Helical" evidence="1">
    <location>
        <begin position="6"/>
        <end position="28"/>
    </location>
</feature>